<organism evidence="2 3">
    <name type="scientific">Streptomyces alkaliphilus</name>
    <dbReference type="NCBI Taxonomy" id="1472722"/>
    <lineage>
        <taxon>Bacteria</taxon>
        <taxon>Bacillati</taxon>
        <taxon>Actinomycetota</taxon>
        <taxon>Actinomycetes</taxon>
        <taxon>Kitasatosporales</taxon>
        <taxon>Streptomycetaceae</taxon>
        <taxon>Streptomyces</taxon>
    </lineage>
</organism>
<dbReference type="EMBL" id="VKHT01000135">
    <property type="protein sequence ID" value="MBB0243865.1"/>
    <property type="molecule type" value="Genomic_DNA"/>
</dbReference>
<dbReference type="Pfam" id="PF18739">
    <property type="entry name" value="HEPN_Apea"/>
    <property type="match status" value="1"/>
</dbReference>
<evidence type="ECO:0000313" key="3">
    <source>
        <dbReference type="Proteomes" id="UP000538929"/>
    </source>
</evidence>
<comment type="caution">
    <text evidence="2">The sequence shown here is derived from an EMBL/GenBank/DDBJ whole genome shotgun (WGS) entry which is preliminary data.</text>
</comment>
<protein>
    <recommendedName>
        <fullName evidence="1">Apea-like HEPN domain-containing protein</fullName>
    </recommendedName>
</protein>
<proteinExistence type="predicted"/>
<evidence type="ECO:0000313" key="2">
    <source>
        <dbReference type="EMBL" id="MBB0243865.1"/>
    </source>
</evidence>
<keyword evidence="3" id="KW-1185">Reference proteome</keyword>
<accession>A0A7W3Y135</accession>
<name>A0A7W3Y135_9ACTN</name>
<dbReference type="AlphaFoldDB" id="A0A7W3Y135"/>
<sequence length="362" mass="40477">MISGGAFPERTTYKSGIFEVTGLGKWWPVTHPRIRADSDSLPEERTVAECEDGWVVRIGVSGMEKSSPHSHFSSRWPVVRVDREEEFTLSQLEDEIMMPLRALISIITHEPAECFNLKLQPVDGAYRPTFPVEVDPGLVSRGDNDSLGQVTFTPDQVDVKSFIGGWISMARQNIVPVVTAEPSDNIGFLQVQVVECVNAAEALHRNLHGEPDSFPFAEKVWNSLKGSQGLNRRERERVRSAVKFVERPLRERLEELAKGLGEEFCRWYFLNNTENWALVSSAVRNALSHGYKTSHGVEHDVSCLVGILRIMKSILALRLLVAAGLPTGSELVDLIQRDRAYLYLSGQSVADWHSLASKINSP</sequence>
<dbReference type="InterPro" id="IPR041229">
    <property type="entry name" value="HEPN_Apea"/>
</dbReference>
<gene>
    <name evidence="2" type="ORF">FNQ90_07030</name>
</gene>
<dbReference type="Proteomes" id="UP000538929">
    <property type="component" value="Unassembled WGS sequence"/>
</dbReference>
<feature type="domain" description="Apea-like HEPN" evidence="1">
    <location>
        <begin position="195"/>
        <end position="327"/>
    </location>
</feature>
<evidence type="ECO:0000259" key="1">
    <source>
        <dbReference type="Pfam" id="PF18739"/>
    </source>
</evidence>
<reference evidence="3" key="1">
    <citation type="submission" date="2019-10" db="EMBL/GenBank/DDBJ databases">
        <title>Streptomyces sp. nov., a novel actinobacterium isolated from alkaline environment.</title>
        <authorList>
            <person name="Golinska P."/>
        </authorList>
    </citation>
    <scope>NUCLEOTIDE SEQUENCE [LARGE SCALE GENOMIC DNA]</scope>
    <source>
        <strain evidence="3">DSM 42118</strain>
    </source>
</reference>